<evidence type="ECO:0000313" key="2">
    <source>
        <dbReference type="EMBL" id="MFC1405641.1"/>
    </source>
</evidence>
<dbReference type="EMBL" id="JBHEZZ010000022">
    <property type="protein sequence ID" value="MFC1405641.1"/>
    <property type="molecule type" value="Genomic_DNA"/>
</dbReference>
<dbReference type="RefSeq" id="WP_157623990.1">
    <property type="nucleotide sequence ID" value="NZ_JBHEZZ010000022.1"/>
</dbReference>
<keyword evidence="1" id="KW-0812">Transmembrane</keyword>
<feature type="transmembrane region" description="Helical" evidence="1">
    <location>
        <begin position="6"/>
        <end position="27"/>
    </location>
</feature>
<sequence>MLDQVTLWVLGIAGILAAALTAGKLLIDQAGELLRAWKRLMAAWRQEE</sequence>
<organism evidence="2 3">
    <name type="scientific">Streptacidiphilus cavernicola</name>
    <dbReference type="NCBI Taxonomy" id="3342716"/>
    <lineage>
        <taxon>Bacteria</taxon>
        <taxon>Bacillati</taxon>
        <taxon>Actinomycetota</taxon>
        <taxon>Actinomycetes</taxon>
        <taxon>Kitasatosporales</taxon>
        <taxon>Streptomycetaceae</taxon>
        <taxon>Streptacidiphilus</taxon>
    </lineage>
</organism>
<evidence type="ECO:0000313" key="3">
    <source>
        <dbReference type="Proteomes" id="UP001592528"/>
    </source>
</evidence>
<dbReference type="Proteomes" id="UP001592528">
    <property type="component" value="Unassembled WGS sequence"/>
</dbReference>
<reference evidence="2 3" key="1">
    <citation type="submission" date="2024-09" db="EMBL/GenBank/DDBJ databases">
        <authorList>
            <person name="Lee S.D."/>
        </authorList>
    </citation>
    <scope>NUCLEOTIDE SEQUENCE [LARGE SCALE GENOMIC DNA]</scope>
    <source>
        <strain evidence="2 3">N1-5</strain>
    </source>
</reference>
<protein>
    <submittedName>
        <fullName evidence="2">Uncharacterized protein</fullName>
    </submittedName>
</protein>
<comment type="caution">
    <text evidence="2">The sequence shown here is derived from an EMBL/GenBank/DDBJ whole genome shotgun (WGS) entry which is preliminary data.</text>
</comment>
<keyword evidence="3" id="KW-1185">Reference proteome</keyword>
<keyword evidence="1" id="KW-1133">Transmembrane helix</keyword>
<name>A0ABV6UW15_9ACTN</name>
<gene>
    <name evidence="2" type="ORF">ACEZDJ_30565</name>
</gene>
<proteinExistence type="predicted"/>
<keyword evidence="1" id="KW-0472">Membrane</keyword>
<evidence type="ECO:0000256" key="1">
    <source>
        <dbReference type="SAM" id="Phobius"/>
    </source>
</evidence>
<accession>A0ABV6UW15</accession>